<accession>A0A2M6YRM2</accession>
<reference evidence="2" key="1">
    <citation type="submission" date="2017-09" db="EMBL/GenBank/DDBJ databases">
        <title>Depth-based differentiation of microbial function through sediment-hosted aquifers and enrichment of novel symbionts in the deep terrestrial subsurface.</title>
        <authorList>
            <person name="Probst A.J."/>
            <person name="Ladd B."/>
            <person name="Jarett J.K."/>
            <person name="Geller-Mcgrath D.E."/>
            <person name="Sieber C.M.K."/>
            <person name="Emerson J.B."/>
            <person name="Anantharaman K."/>
            <person name="Thomas B.C."/>
            <person name="Malmstrom R."/>
            <person name="Stieglmeier M."/>
            <person name="Klingl A."/>
            <person name="Woyke T."/>
            <person name="Ryan C.M."/>
            <person name="Banfield J.F."/>
        </authorList>
    </citation>
    <scope>NUCLEOTIDE SEQUENCE [LARGE SCALE GENOMIC DNA]</scope>
</reference>
<dbReference type="EMBL" id="PEWZ01000070">
    <property type="protein sequence ID" value="PIU35404.1"/>
    <property type="molecule type" value="Genomic_DNA"/>
</dbReference>
<evidence type="ECO:0000313" key="1">
    <source>
        <dbReference type="EMBL" id="PIU35404.1"/>
    </source>
</evidence>
<gene>
    <name evidence="1" type="ORF">COT03_01370</name>
</gene>
<dbReference type="Proteomes" id="UP000229502">
    <property type="component" value="Unassembled WGS sequence"/>
</dbReference>
<organism evidence="1 2">
    <name type="scientific">Candidatus Shapirobacteria bacterium CG07_land_8_20_14_0_80_39_18</name>
    <dbReference type="NCBI Taxonomy" id="1974882"/>
    <lineage>
        <taxon>Bacteria</taxon>
        <taxon>Candidatus Shapironibacteriota</taxon>
    </lineage>
</organism>
<comment type="caution">
    <text evidence="1">The sequence shown here is derived from an EMBL/GenBank/DDBJ whole genome shotgun (WGS) entry which is preliminary data.</text>
</comment>
<protein>
    <submittedName>
        <fullName evidence="1">Uncharacterized protein</fullName>
    </submittedName>
</protein>
<dbReference type="AlphaFoldDB" id="A0A2M6YRM2"/>
<proteinExistence type="predicted"/>
<sequence>MQRKTKTSLDTSLLYSKLKYKHLLSEQALSSKHKEAVKFLEERGVKPGKIREHARKLLASGALAGTLLLSSPQLSTLPNLSGKQAVVTTAEVNQSLASKLSLILPNLTAGRQGKIEKLTPEQETEISHLLFTAFGINAVPQLGSTKLNHIYGLIGAEQHLPRFPGDSIGQHDEHQDLGITPGLGAWGYFAPSKDKLTEDLKQKEKYYVAVQTLYLPDWVSRFKYLRDWYKYRKVAVVNPVNGKTIVAVVADSGPAFWTGKHFGGSPEVMAYLGLNVGMQKGPVVLYFVDDPENSVPLGPLEYNLAKNASLLAKK</sequence>
<name>A0A2M6YRM2_9BACT</name>
<evidence type="ECO:0000313" key="2">
    <source>
        <dbReference type="Proteomes" id="UP000229502"/>
    </source>
</evidence>